<gene>
    <name evidence="9" type="ORF">H9630_01320</name>
</gene>
<protein>
    <submittedName>
        <fullName evidence="9">LTA synthase family protein</fullName>
    </submittedName>
</protein>
<name>A0ABR8W8W1_9BACL</name>
<evidence type="ECO:0000256" key="1">
    <source>
        <dbReference type="ARBA" id="ARBA00004651"/>
    </source>
</evidence>
<feature type="domain" description="Sulfatase N-terminal" evidence="8">
    <location>
        <begin position="248"/>
        <end position="544"/>
    </location>
</feature>
<feature type="transmembrane region" description="Helical" evidence="7">
    <location>
        <begin position="159"/>
        <end position="180"/>
    </location>
</feature>
<feature type="transmembrane region" description="Helical" evidence="7">
    <location>
        <begin position="129"/>
        <end position="152"/>
    </location>
</feature>
<keyword evidence="6 7" id="KW-0472">Membrane</keyword>
<dbReference type="Pfam" id="PF00884">
    <property type="entry name" value="Sulfatase"/>
    <property type="match status" value="1"/>
</dbReference>
<dbReference type="Gene3D" id="3.40.720.10">
    <property type="entry name" value="Alkaline Phosphatase, subunit A"/>
    <property type="match status" value="1"/>
</dbReference>
<comment type="caution">
    <text evidence="9">The sequence shown here is derived from an EMBL/GenBank/DDBJ whole genome shotgun (WGS) entry which is preliminary data.</text>
</comment>
<dbReference type="Proteomes" id="UP000658980">
    <property type="component" value="Unassembled WGS sequence"/>
</dbReference>
<evidence type="ECO:0000313" key="10">
    <source>
        <dbReference type="Proteomes" id="UP000658980"/>
    </source>
</evidence>
<keyword evidence="3" id="KW-1003">Cell membrane</keyword>
<dbReference type="RefSeq" id="WP_191713689.1">
    <property type="nucleotide sequence ID" value="NZ_JACSPU010000001.1"/>
</dbReference>
<dbReference type="SUPFAM" id="SSF53649">
    <property type="entry name" value="Alkaline phosphatase-like"/>
    <property type="match status" value="1"/>
</dbReference>
<evidence type="ECO:0000256" key="2">
    <source>
        <dbReference type="ARBA" id="ARBA00004936"/>
    </source>
</evidence>
<dbReference type="InterPro" id="IPR000917">
    <property type="entry name" value="Sulfatase_N"/>
</dbReference>
<proteinExistence type="predicted"/>
<evidence type="ECO:0000259" key="8">
    <source>
        <dbReference type="Pfam" id="PF00884"/>
    </source>
</evidence>
<dbReference type="PANTHER" id="PTHR47371:SF3">
    <property type="entry name" value="PHOSPHOGLYCEROL TRANSFERASE I"/>
    <property type="match status" value="1"/>
</dbReference>
<comment type="subcellular location">
    <subcellularLocation>
        <location evidence="1">Cell membrane</location>
        <topology evidence="1">Multi-pass membrane protein</topology>
    </subcellularLocation>
</comment>
<evidence type="ECO:0000256" key="3">
    <source>
        <dbReference type="ARBA" id="ARBA00022475"/>
    </source>
</evidence>
<dbReference type="PANTHER" id="PTHR47371">
    <property type="entry name" value="LIPOTEICHOIC ACID SYNTHASE"/>
    <property type="match status" value="1"/>
</dbReference>
<keyword evidence="4 7" id="KW-0812">Transmembrane</keyword>
<feature type="transmembrane region" description="Helical" evidence="7">
    <location>
        <begin position="54"/>
        <end position="72"/>
    </location>
</feature>
<keyword evidence="5 7" id="KW-1133">Transmembrane helix</keyword>
<dbReference type="InterPro" id="IPR050448">
    <property type="entry name" value="OpgB/LTA_synthase_biosynth"/>
</dbReference>
<evidence type="ECO:0000256" key="6">
    <source>
        <dbReference type="ARBA" id="ARBA00023136"/>
    </source>
</evidence>
<feature type="transmembrane region" description="Helical" evidence="7">
    <location>
        <begin position="79"/>
        <end position="97"/>
    </location>
</feature>
<evidence type="ECO:0000256" key="4">
    <source>
        <dbReference type="ARBA" id="ARBA00022692"/>
    </source>
</evidence>
<evidence type="ECO:0000256" key="7">
    <source>
        <dbReference type="SAM" id="Phobius"/>
    </source>
</evidence>
<keyword evidence="10" id="KW-1185">Reference proteome</keyword>
<evidence type="ECO:0000256" key="5">
    <source>
        <dbReference type="ARBA" id="ARBA00022989"/>
    </source>
</evidence>
<reference evidence="9 10" key="1">
    <citation type="submission" date="2020-08" db="EMBL/GenBank/DDBJ databases">
        <title>A Genomic Blueprint of the Chicken Gut Microbiome.</title>
        <authorList>
            <person name="Gilroy R."/>
            <person name="Ravi A."/>
            <person name="Getino M."/>
            <person name="Pursley I."/>
            <person name="Horton D.L."/>
            <person name="Alikhan N.-F."/>
            <person name="Baker D."/>
            <person name="Gharbi K."/>
            <person name="Hall N."/>
            <person name="Watson M."/>
            <person name="Adriaenssens E.M."/>
            <person name="Foster-Nyarko E."/>
            <person name="Jarju S."/>
            <person name="Secka A."/>
            <person name="Antonio M."/>
            <person name="Oren A."/>
            <person name="Chaudhuri R."/>
            <person name="La Ragione R.M."/>
            <person name="Hildebrand F."/>
            <person name="Pallen M.J."/>
        </authorList>
    </citation>
    <scope>NUCLEOTIDE SEQUENCE [LARGE SCALE GENOMIC DNA]</scope>
    <source>
        <strain evidence="9 10">Sa1BUA13</strain>
    </source>
</reference>
<sequence length="705" mass="80051">MFTNLSKKITVKKLIVWMLTVCFMVGLPFLTLYVSETIVRKALDMPFSVWTTEFTKRFALNIIILIAVFNVLYILPRKWFMFTSFLVSCILVIFAVANNMKIELRNSPISLGDFALLNELRGLENPVDLSMPLILGGSVAFLVVTVAIFWLVPKIKEWWVLKIGVSVLSMAFLAILWTGYPFSPMEKVQFQNTWWQQEVGTMRNGLFGNFVLLAQQAKIDPPEGYSRNTIETIGKDYVPGESTTEEKPNVIILMSEAFIDPYHFGEEHFTQDPIPNFRKLYDESMHGTMYSPEFGGGTANVEFEALTGLSRQFMPDSSVAYQLYVKKPLPSAAYAFKDAGYETTAIHSYFGWYYQRESVYRLLGFDQFISGEMMDLDHALGSGWGFPKDHNITNSVLETLDTTEGLDFVHAVAVEGHQPYKPQEESELVKTGELPDITRQYLNKFTDKMNSVDKEIGRLVEELEKRDEPSILVFFGDHYPTFGNNNQVYGSQGTQIANNMLGDYDDFINTHNVPYFIWKSEGNEPKELDLSPNQFGAIALEMAGVKGNTVTAILDDMRAKGDAVIPYNQWQKQMGAQTEEMGDLHQMQFDLLHGKRHVEKTIPGLIGKPADDYHLGLYPEMDVRKITDNGNSFEILTKGVPKFTKLLSENDEELVAEWNELGNGLSAFTVNKSDIEAGEKFRFALYDSLENILRNTDYFEIAETP</sequence>
<dbReference type="InterPro" id="IPR017850">
    <property type="entry name" value="Alkaline_phosphatase_core_sf"/>
</dbReference>
<dbReference type="CDD" id="cd16015">
    <property type="entry name" value="LTA_synthase"/>
    <property type="match status" value="1"/>
</dbReference>
<comment type="pathway">
    <text evidence="2">Cell wall biogenesis; lipoteichoic acid biosynthesis.</text>
</comment>
<evidence type="ECO:0000313" key="9">
    <source>
        <dbReference type="EMBL" id="MBD8013439.1"/>
    </source>
</evidence>
<dbReference type="EMBL" id="JACSPU010000001">
    <property type="protein sequence ID" value="MBD8013439.1"/>
    <property type="molecule type" value="Genomic_DNA"/>
</dbReference>
<accession>A0ABR8W8W1</accession>
<organism evidence="9 10">
    <name type="scientific">Planococcus wigleyi</name>
    <dbReference type="NCBI Taxonomy" id="2762216"/>
    <lineage>
        <taxon>Bacteria</taxon>
        <taxon>Bacillati</taxon>
        <taxon>Bacillota</taxon>
        <taxon>Bacilli</taxon>
        <taxon>Bacillales</taxon>
        <taxon>Caryophanaceae</taxon>
        <taxon>Planococcus</taxon>
    </lineage>
</organism>
<feature type="transmembrane region" description="Helical" evidence="7">
    <location>
        <begin position="14"/>
        <end position="34"/>
    </location>
</feature>